<reference evidence="1" key="1">
    <citation type="submission" date="2023-02" db="EMBL/GenBank/DDBJ databases">
        <title>Kitasatospora phosalacinea NBRC 14362.</title>
        <authorList>
            <person name="Ichikawa N."/>
            <person name="Sato H."/>
            <person name="Tonouchi N."/>
        </authorList>
    </citation>
    <scope>NUCLEOTIDE SEQUENCE</scope>
    <source>
        <strain evidence="1">NBRC 14362</strain>
    </source>
</reference>
<name>A0A9W6PQ44_9ACTN</name>
<comment type="caution">
    <text evidence="1">The sequence shown here is derived from an EMBL/GenBank/DDBJ whole genome shotgun (WGS) entry which is preliminary data.</text>
</comment>
<protein>
    <submittedName>
        <fullName evidence="1">Uncharacterized protein</fullName>
    </submittedName>
</protein>
<dbReference type="AlphaFoldDB" id="A0A9W6PQ44"/>
<evidence type="ECO:0000313" key="1">
    <source>
        <dbReference type="EMBL" id="GLW58863.1"/>
    </source>
</evidence>
<evidence type="ECO:0000313" key="2">
    <source>
        <dbReference type="Proteomes" id="UP001165143"/>
    </source>
</evidence>
<dbReference type="RefSeq" id="WP_033254690.1">
    <property type="nucleotide sequence ID" value="NZ_BSRX01000062.1"/>
</dbReference>
<proteinExistence type="predicted"/>
<organism evidence="1 2">
    <name type="scientific">Kitasatospora phosalacinea</name>
    <dbReference type="NCBI Taxonomy" id="2065"/>
    <lineage>
        <taxon>Bacteria</taxon>
        <taxon>Bacillati</taxon>
        <taxon>Actinomycetota</taxon>
        <taxon>Actinomycetes</taxon>
        <taxon>Kitasatosporales</taxon>
        <taxon>Streptomycetaceae</taxon>
        <taxon>Kitasatospora</taxon>
    </lineage>
</organism>
<accession>A0A9W6PQ44</accession>
<dbReference type="EMBL" id="BSRX01000062">
    <property type="protein sequence ID" value="GLW58863.1"/>
    <property type="molecule type" value="Genomic_DNA"/>
</dbReference>
<gene>
    <name evidence="1" type="ORF">Kpho01_68730</name>
</gene>
<sequence>MPESVKPIPSYTRWAEVPDHLRTTTQLAALDLPRQAAGPVRATIKTRNPGTGRKDEFHLYDVRESAPTAATAAQLLAAGTRRTTNTRTCEDCGAHPETPCTPAADGRALCGTCAHITRLRTRQAEIRAAAQDVAETAARLLADEHLAVLQIDYTPGEPTAAKTPRPPAAARLTVLDRTRHVLYDRTVRLTGPRTPGAPDHAVDPAPALADLTNLLAERTVLLWSPFDPDPLYDALRRLKLNTALLPEGRVNSLYSAATQWRADLDPRTGDLRRPTPPGTADRLLLLLRKMSADALRLDEDELDEYDVPDRTRWNYQLTARRVDPAHPGVSVIVTHAVAASVEDAVRLTRKKHDGHLYGDGLYRIVRVEEERP</sequence>
<dbReference type="Proteomes" id="UP001165143">
    <property type="component" value="Unassembled WGS sequence"/>
</dbReference>
<dbReference type="OrthoDB" id="3698564at2"/>